<comment type="caution">
    <text evidence="1">The sequence shown here is derived from an EMBL/GenBank/DDBJ whole genome shotgun (WGS) entry which is preliminary data.</text>
</comment>
<reference evidence="1 2" key="1">
    <citation type="journal article" date="2023" name="Microb. Genom.">
        <title>Mesoterricola silvestris gen. nov., sp. nov., Mesoterricola sediminis sp. nov., Geothrix oryzae sp. nov., Geothrix edaphica sp. nov., Geothrix rubra sp. nov., and Geothrix limicola sp. nov., six novel members of Acidobacteriota isolated from soils.</title>
        <authorList>
            <person name="Weisberg A.J."/>
            <person name="Pearce E."/>
            <person name="Kramer C.G."/>
            <person name="Chang J.H."/>
            <person name="Clarke C.R."/>
        </authorList>
    </citation>
    <scope>NUCLEOTIDE SEQUENCE [LARGE SCALE GENOMIC DNA]</scope>
    <source>
        <strain evidence="1 2">NB05-1H</strain>
    </source>
</reference>
<name>A0ABU4LXJ9_9ACTN</name>
<dbReference type="EMBL" id="JARAWP010000011">
    <property type="protein sequence ID" value="MDX3019989.1"/>
    <property type="molecule type" value="Genomic_DNA"/>
</dbReference>
<gene>
    <name evidence="1" type="ORF">PV666_19170</name>
</gene>
<protein>
    <submittedName>
        <fullName evidence="1">Uncharacterized protein</fullName>
    </submittedName>
</protein>
<dbReference type="Proteomes" id="UP001272987">
    <property type="component" value="Unassembled WGS sequence"/>
</dbReference>
<proteinExistence type="predicted"/>
<evidence type="ECO:0000313" key="2">
    <source>
        <dbReference type="Proteomes" id="UP001272987"/>
    </source>
</evidence>
<organism evidence="1 2">
    <name type="scientific">Streptomyces acidiscabies</name>
    <dbReference type="NCBI Taxonomy" id="42234"/>
    <lineage>
        <taxon>Bacteria</taxon>
        <taxon>Bacillati</taxon>
        <taxon>Actinomycetota</taxon>
        <taxon>Actinomycetes</taxon>
        <taxon>Kitasatosporales</taxon>
        <taxon>Streptomycetaceae</taxon>
        <taxon>Streptomyces</taxon>
    </lineage>
</organism>
<evidence type="ECO:0000313" key="1">
    <source>
        <dbReference type="EMBL" id="MDX3019989.1"/>
    </source>
</evidence>
<sequence>MTALGSARAATGVELLTLTLLVSSDQANWHTIVFEGEDPAYVDKQAAAWLKERPYLSVEMGDVTCYGQFPRTFNELFASITRDQQLVQVSML</sequence>
<keyword evidence="2" id="KW-1185">Reference proteome</keyword>
<accession>A0ABU4LXJ9</accession>
<dbReference type="RefSeq" id="WP_319166566.1">
    <property type="nucleotide sequence ID" value="NZ_JARAWP010000011.1"/>
</dbReference>